<dbReference type="PANTHER" id="PTHR47706:SF4">
    <property type="entry name" value="NMRA-LIKE DOMAIN-CONTAINING PROTEIN"/>
    <property type="match status" value="1"/>
</dbReference>
<dbReference type="InterPro" id="IPR051609">
    <property type="entry name" value="NmrA/Isoflavone_reductase-like"/>
</dbReference>
<evidence type="ECO:0000256" key="1">
    <source>
        <dbReference type="ARBA" id="ARBA00005725"/>
    </source>
</evidence>
<dbReference type="Proteomes" id="UP001218188">
    <property type="component" value="Unassembled WGS sequence"/>
</dbReference>
<protein>
    <recommendedName>
        <fullName evidence="4">NmrA-like domain-containing protein</fullName>
    </recommendedName>
</protein>
<accession>A0AAD6TBT7</accession>
<keyword evidence="3" id="KW-0560">Oxidoreductase</keyword>
<dbReference type="AlphaFoldDB" id="A0AAD6TBT7"/>
<dbReference type="SUPFAM" id="SSF51735">
    <property type="entry name" value="NAD(P)-binding Rossmann-fold domains"/>
    <property type="match status" value="1"/>
</dbReference>
<evidence type="ECO:0000313" key="6">
    <source>
        <dbReference type="Proteomes" id="UP001218188"/>
    </source>
</evidence>
<evidence type="ECO:0000256" key="2">
    <source>
        <dbReference type="ARBA" id="ARBA00022857"/>
    </source>
</evidence>
<reference evidence="5" key="1">
    <citation type="submission" date="2023-03" db="EMBL/GenBank/DDBJ databases">
        <title>Massive genome expansion in bonnet fungi (Mycena s.s.) driven by repeated elements and novel gene families across ecological guilds.</title>
        <authorList>
            <consortium name="Lawrence Berkeley National Laboratory"/>
            <person name="Harder C.B."/>
            <person name="Miyauchi S."/>
            <person name="Viragh M."/>
            <person name="Kuo A."/>
            <person name="Thoen E."/>
            <person name="Andreopoulos B."/>
            <person name="Lu D."/>
            <person name="Skrede I."/>
            <person name="Drula E."/>
            <person name="Henrissat B."/>
            <person name="Morin E."/>
            <person name="Kohler A."/>
            <person name="Barry K."/>
            <person name="LaButti K."/>
            <person name="Morin E."/>
            <person name="Salamov A."/>
            <person name="Lipzen A."/>
            <person name="Mereny Z."/>
            <person name="Hegedus B."/>
            <person name="Baldrian P."/>
            <person name="Stursova M."/>
            <person name="Weitz H."/>
            <person name="Taylor A."/>
            <person name="Grigoriev I.V."/>
            <person name="Nagy L.G."/>
            <person name="Martin F."/>
            <person name="Kauserud H."/>
        </authorList>
    </citation>
    <scope>NUCLEOTIDE SEQUENCE</scope>
    <source>
        <strain evidence="5">CBHHK200</strain>
    </source>
</reference>
<dbReference type="EMBL" id="JARJCM010000014">
    <property type="protein sequence ID" value="KAJ7042115.1"/>
    <property type="molecule type" value="Genomic_DNA"/>
</dbReference>
<dbReference type="GO" id="GO:0016491">
    <property type="term" value="F:oxidoreductase activity"/>
    <property type="evidence" value="ECO:0007669"/>
    <property type="project" value="UniProtKB-KW"/>
</dbReference>
<dbReference type="Pfam" id="PF05368">
    <property type="entry name" value="NmrA"/>
    <property type="match status" value="1"/>
</dbReference>
<evidence type="ECO:0000313" key="5">
    <source>
        <dbReference type="EMBL" id="KAJ7042115.1"/>
    </source>
</evidence>
<keyword evidence="2" id="KW-0521">NADP</keyword>
<proteinExistence type="inferred from homology"/>
<dbReference type="PANTHER" id="PTHR47706">
    <property type="entry name" value="NMRA-LIKE FAMILY PROTEIN"/>
    <property type="match status" value="1"/>
</dbReference>
<feature type="domain" description="NmrA-like" evidence="4">
    <location>
        <begin position="12"/>
        <end position="114"/>
    </location>
</feature>
<comment type="similarity">
    <text evidence="1">Belongs to the NmrA-type oxidoreductase family. Isoflavone reductase subfamily.</text>
</comment>
<dbReference type="InterPro" id="IPR036291">
    <property type="entry name" value="NAD(P)-bd_dom_sf"/>
</dbReference>
<dbReference type="InterPro" id="IPR008030">
    <property type="entry name" value="NmrA-like"/>
</dbReference>
<keyword evidence="6" id="KW-1185">Reference proteome</keyword>
<organism evidence="5 6">
    <name type="scientific">Mycena alexandri</name>
    <dbReference type="NCBI Taxonomy" id="1745969"/>
    <lineage>
        <taxon>Eukaryota</taxon>
        <taxon>Fungi</taxon>
        <taxon>Dikarya</taxon>
        <taxon>Basidiomycota</taxon>
        <taxon>Agaricomycotina</taxon>
        <taxon>Agaricomycetes</taxon>
        <taxon>Agaricomycetidae</taxon>
        <taxon>Agaricales</taxon>
        <taxon>Marasmiineae</taxon>
        <taxon>Mycenaceae</taxon>
        <taxon>Mycena</taxon>
    </lineage>
</organism>
<evidence type="ECO:0000256" key="3">
    <source>
        <dbReference type="ARBA" id="ARBA00023002"/>
    </source>
</evidence>
<comment type="caution">
    <text evidence="5">The sequence shown here is derived from an EMBL/GenBank/DDBJ whole genome shotgun (WGS) entry which is preliminary data.</text>
</comment>
<sequence length="132" mass="14091">MSTFNSFAIFGGRIGLPIVEALARRQVSVVFFSRPGCSTRKTVPSGVEMVDLDFLDVGRISAALQRRRVEVVLLTVGISAAVSQNALVDAAKPAGVKLFAPTECRPKVKRMNLKAEGTLGDKREVAGNCNDG</sequence>
<dbReference type="Gene3D" id="3.40.50.720">
    <property type="entry name" value="NAD(P)-binding Rossmann-like Domain"/>
    <property type="match status" value="1"/>
</dbReference>
<name>A0AAD6TBT7_9AGAR</name>
<evidence type="ECO:0000259" key="4">
    <source>
        <dbReference type="Pfam" id="PF05368"/>
    </source>
</evidence>
<gene>
    <name evidence="5" type="ORF">C8F04DRAFT_117071</name>
</gene>